<comment type="caution">
    <text evidence="1">The sequence shown here is derived from an EMBL/GenBank/DDBJ whole genome shotgun (WGS) entry which is preliminary data.</text>
</comment>
<evidence type="ECO:0000313" key="2">
    <source>
        <dbReference type="Proteomes" id="UP000247233"/>
    </source>
</evidence>
<gene>
    <name evidence="1" type="ORF">BO70DRAFT_366502</name>
</gene>
<dbReference type="VEuPathDB" id="FungiDB:BO70DRAFT_366502"/>
<name>A0A317UXW6_9EURO</name>
<dbReference type="STRING" id="1448321.A0A317UXW6"/>
<dbReference type="SUPFAM" id="SSF52540">
    <property type="entry name" value="P-loop containing nucleoside triphosphate hydrolases"/>
    <property type="match status" value="1"/>
</dbReference>
<protein>
    <recommendedName>
        <fullName evidence="3">Helicase C-terminal domain-containing protein</fullName>
    </recommendedName>
</protein>
<keyword evidence="2" id="KW-1185">Reference proteome</keyword>
<dbReference type="GeneID" id="37066583"/>
<evidence type="ECO:0000313" key="1">
    <source>
        <dbReference type="EMBL" id="PWY66436.1"/>
    </source>
</evidence>
<sequence>MRNRQELIDAFQQGETGAYIERFGPSPGILLGTPKTIGTGFTCKAADTVVIWEPQGSNDVEKQSWGCIRRIGQTKAVFGYRFADSNMQHEVNTKYDIVFALLRLP</sequence>
<accession>A0A317UXW6</accession>
<dbReference type="Gene3D" id="3.40.50.300">
    <property type="entry name" value="P-loop containing nucleotide triphosphate hydrolases"/>
    <property type="match status" value="1"/>
</dbReference>
<proteinExistence type="predicted"/>
<dbReference type="AlphaFoldDB" id="A0A317UXW6"/>
<dbReference type="EMBL" id="MSFL01000044">
    <property type="protein sequence ID" value="PWY66436.1"/>
    <property type="molecule type" value="Genomic_DNA"/>
</dbReference>
<dbReference type="RefSeq" id="XP_025394805.1">
    <property type="nucleotide sequence ID" value="XM_025544346.1"/>
</dbReference>
<reference evidence="1 2" key="1">
    <citation type="submission" date="2016-12" db="EMBL/GenBank/DDBJ databases">
        <title>The genomes of Aspergillus section Nigri reveals drivers in fungal speciation.</title>
        <authorList>
            <consortium name="DOE Joint Genome Institute"/>
            <person name="Vesth T.C."/>
            <person name="Nybo J."/>
            <person name="Theobald S."/>
            <person name="Brandl J."/>
            <person name="Frisvad J.C."/>
            <person name="Nielsen K.F."/>
            <person name="Lyhne E.K."/>
            <person name="Kogle M.E."/>
            <person name="Kuo A."/>
            <person name="Riley R."/>
            <person name="Clum A."/>
            <person name="Nolan M."/>
            <person name="Lipzen A."/>
            <person name="Salamov A."/>
            <person name="Henrissat B."/>
            <person name="Wiebenga A."/>
            <person name="De Vries R.P."/>
            <person name="Grigoriev I.V."/>
            <person name="Mortensen U.H."/>
            <person name="Andersen M.R."/>
            <person name="Baker S.E."/>
        </authorList>
    </citation>
    <scope>NUCLEOTIDE SEQUENCE [LARGE SCALE GENOMIC DNA]</scope>
    <source>
        <strain evidence="1 2">CBS 117.55</strain>
    </source>
</reference>
<organism evidence="1 2">
    <name type="scientific">Aspergillus heteromorphus CBS 117.55</name>
    <dbReference type="NCBI Taxonomy" id="1448321"/>
    <lineage>
        <taxon>Eukaryota</taxon>
        <taxon>Fungi</taxon>
        <taxon>Dikarya</taxon>
        <taxon>Ascomycota</taxon>
        <taxon>Pezizomycotina</taxon>
        <taxon>Eurotiomycetes</taxon>
        <taxon>Eurotiomycetidae</taxon>
        <taxon>Eurotiales</taxon>
        <taxon>Aspergillaceae</taxon>
        <taxon>Aspergillus</taxon>
        <taxon>Aspergillus subgen. Circumdati</taxon>
    </lineage>
</organism>
<dbReference type="InterPro" id="IPR027417">
    <property type="entry name" value="P-loop_NTPase"/>
</dbReference>
<evidence type="ECO:0008006" key="3">
    <source>
        <dbReference type="Google" id="ProtNLM"/>
    </source>
</evidence>
<dbReference type="Proteomes" id="UP000247233">
    <property type="component" value="Unassembled WGS sequence"/>
</dbReference>